<dbReference type="Proteomes" id="UP000499080">
    <property type="component" value="Unassembled WGS sequence"/>
</dbReference>
<evidence type="ECO:0000313" key="1">
    <source>
        <dbReference type="EMBL" id="GBN89936.1"/>
    </source>
</evidence>
<dbReference type="EMBL" id="BGPR01023054">
    <property type="protein sequence ID" value="GBN89936.1"/>
    <property type="molecule type" value="Genomic_DNA"/>
</dbReference>
<accession>A0A4Y2SR38</accession>
<keyword evidence="2" id="KW-1185">Reference proteome</keyword>
<gene>
    <name evidence="1" type="ORF">AVEN_155688_1</name>
</gene>
<name>A0A4Y2SR38_ARAVE</name>
<sequence>MSLVLFRSEGFRYHSEPEETEDFGIIRSRRIPVLFGAGGLRYYSEPVDSGIIWSRRIPSSKPDSTKNPPCCGAGKPDDTGLMICLCCESKFGERSTSSGIVLFM</sequence>
<protein>
    <submittedName>
        <fullName evidence="1">Uncharacterized protein</fullName>
    </submittedName>
</protein>
<dbReference type="AlphaFoldDB" id="A0A4Y2SR38"/>
<comment type="caution">
    <text evidence="1">The sequence shown here is derived from an EMBL/GenBank/DDBJ whole genome shotgun (WGS) entry which is preliminary data.</text>
</comment>
<reference evidence="1 2" key="1">
    <citation type="journal article" date="2019" name="Sci. Rep.">
        <title>Orb-weaving spider Araneus ventricosus genome elucidates the spidroin gene catalogue.</title>
        <authorList>
            <person name="Kono N."/>
            <person name="Nakamura H."/>
            <person name="Ohtoshi R."/>
            <person name="Moran D.A.P."/>
            <person name="Shinohara A."/>
            <person name="Yoshida Y."/>
            <person name="Fujiwara M."/>
            <person name="Mori M."/>
            <person name="Tomita M."/>
            <person name="Arakawa K."/>
        </authorList>
    </citation>
    <scope>NUCLEOTIDE SEQUENCE [LARGE SCALE GENOMIC DNA]</scope>
</reference>
<evidence type="ECO:0000313" key="2">
    <source>
        <dbReference type="Proteomes" id="UP000499080"/>
    </source>
</evidence>
<organism evidence="1 2">
    <name type="scientific">Araneus ventricosus</name>
    <name type="common">Orbweaver spider</name>
    <name type="synonym">Epeira ventricosa</name>
    <dbReference type="NCBI Taxonomy" id="182803"/>
    <lineage>
        <taxon>Eukaryota</taxon>
        <taxon>Metazoa</taxon>
        <taxon>Ecdysozoa</taxon>
        <taxon>Arthropoda</taxon>
        <taxon>Chelicerata</taxon>
        <taxon>Arachnida</taxon>
        <taxon>Araneae</taxon>
        <taxon>Araneomorphae</taxon>
        <taxon>Entelegynae</taxon>
        <taxon>Araneoidea</taxon>
        <taxon>Araneidae</taxon>
        <taxon>Araneus</taxon>
    </lineage>
</organism>
<proteinExistence type="predicted"/>